<accession>A0ABS4X4J2</accession>
<sequence length="303" mass="33019">MASTTPPADLDDLLGLAAAHGLDLERSSLRTEEIGLDFRVAFGREADGTDWVLRIPRREDVLSRADVEGRLLALVAPRLDVAVPDWRVHSPELIAYPLLPGVPGLSVEADGDLTWNIDMSSAAYAASLGDAVAQLHRIDADAAAETGIDVRSPEQVREAWRRDLDRVADSFRIAPDLWDRWNAWVDEDSYWPSRTVLTHGEIYPGHTLVEGERISAILDWTTASVGDPAKDLMFQQVSAPPQAFEIAVDHYVRGGGQVWPRLAEHCAQMYSAGAVGYGLYAMETGESAHREAAAAALNPSSEA</sequence>
<dbReference type="Gene3D" id="3.90.1200.10">
    <property type="match status" value="1"/>
</dbReference>
<dbReference type="InterPro" id="IPR002575">
    <property type="entry name" value="Aminoglycoside_PTrfase"/>
</dbReference>
<dbReference type="Gene3D" id="3.30.200.20">
    <property type="entry name" value="Phosphorylase Kinase, domain 1"/>
    <property type="match status" value="1"/>
</dbReference>
<dbReference type="EMBL" id="JAGIOD010000002">
    <property type="protein sequence ID" value="MBP2383384.1"/>
    <property type="molecule type" value="Genomic_DNA"/>
</dbReference>
<dbReference type="Pfam" id="PF01636">
    <property type="entry name" value="APH"/>
    <property type="match status" value="1"/>
</dbReference>
<comment type="caution">
    <text evidence="2">The sequence shown here is derived from an EMBL/GenBank/DDBJ whole genome shotgun (WGS) entry which is preliminary data.</text>
</comment>
<gene>
    <name evidence="2" type="ORF">JOF43_003373</name>
</gene>
<reference evidence="2 3" key="1">
    <citation type="submission" date="2021-03" db="EMBL/GenBank/DDBJ databases">
        <title>Sequencing the genomes of 1000 actinobacteria strains.</title>
        <authorList>
            <person name="Klenk H.-P."/>
        </authorList>
    </citation>
    <scope>NUCLEOTIDE SEQUENCE [LARGE SCALE GENOMIC DNA]</scope>
    <source>
        <strain evidence="2 3">DSM 14566</strain>
    </source>
</reference>
<evidence type="ECO:0000313" key="3">
    <source>
        <dbReference type="Proteomes" id="UP001519290"/>
    </source>
</evidence>
<dbReference type="CDD" id="cd05152">
    <property type="entry name" value="MPH2"/>
    <property type="match status" value="1"/>
</dbReference>
<dbReference type="PANTHER" id="PTHR21310">
    <property type="entry name" value="AMINOGLYCOSIDE PHOSPHOTRANSFERASE-RELATED-RELATED"/>
    <property type="match status" value="1"/>
</dbReference>
<dbReference type="SUPFAM" id="SSF56112">
    <property type="entry name" value="Protein kinase-like (PK-like)"/>
    <property type="match status" value="1"/>
</dbReference>
<name>A0ABS4X4J2_9MICO</name>
<keyword evidence="3" id="KW-1185">Reference proteome</keyword>
<protein>
    <submittedName>
        <fullName evidence="2">Macrolide phosphotransferase</fullName>
    </submittedName>
</protein>
<organism evidence="2 3">
    <name type="scientific">Brachybacterium sacelli</name>
    <dbReference type="NCBI Taxonomy" id="173364"/>
    <lineage>
        <taxon>Bacteria</taxon>
        <taxon>Bacillati</taxon>
        <taxon>Actinomycetota</taxon>
        <taxon>Actinomycetes</taxon>
        <taxon>Micrococcales</taxon>
        <taxon>Dermabacteraceae</taxon>
        <taxon>Brachybacterium</taxon>
    </lineage>
</organism>
<proteinExistence type="predicted"/>
<dbReference type="InterPro" id="IPR011009">
    <property type="entry name" value="Kinase-like_dom_sf"/>
</dbReference>
<dbReference type="Proteomes" id="UP001519290">
    <property type="component" value="Unassembled WGS sequence"/>
</dbReference>
<dbReference type="InterPro" id="IPR051678">
    <property type="entry name" value="AGP_Transferase"/>
</dbReference>
<dbReference type="RefSeq" id="WP_209904109.1">
    <property type="nucleotide sequence ID" value="NZ_BAAAJW010000012.1"/>
</dbReference>
<evidence type="ECO:0000259" key="1">
    <source>
        <dbReference type="Pfam" id="PF01636"/>
    </source>
</evidence>
<feature type="domain" description="Aminoglycoside phosphotransferase" evidence="1">
    <location>
        <begin position="35"/>
        <end position="265"/>
    </location>
</feature>
<dbReference type="PANTHER" id="PTHR21310:SF15">
    <property type="entry name" value="AMINOGLYCOSIDE PHOSPHOTRANSFERASE DOMAIN-CONTAINING PROTEIN"/>
    <property type="match status" value="1"/>
</dbReference>
<evidence type="ECO:0000313" key="2">
    <source>
        <dbReference type="EMBL" id="MBP2383384.1"/>
    </source>
</evidence>